<dbReference type="RefSeq" id="WP_283445246.1">
    <property type="nucleotide sequence ID" value="NZ_FXUL01000031.1"/>
</dbReference>
<protein>
    <recommendedName>
        <fullName evidence="3">DUF1707 domain-containing protein</fullName>
    </recommendedName>
</protein>
<organism evidence="1 2">
    <name type="scientific">Noviherbaspirillum suwonense</name>
    <dbReference type="NCBI Taxonomy" id="1224511"/>
    <lineage>
        <taxon>Bacteria</taxon>
        <taxon>Pseudomonadati</taxon>
        <taxon>Pseudomonadota</taxon>
        <taxon>Betaproteobacteria</taxon>
        <taxon>Burkholderiales</taxon>
        <taxon>Oxalobacteraceae</taxon>
        <taxon>Noviherbaspirillum</taxon>
    </lineage>
</organism>
<proteinExistence type="predicted"/>
<reference evidence="1 2" key="1">
    <citation type="submission" date="2017-05" db="EMBL/GenBank/DDBJ databases">
        <authorList>
            <person name="Varghese N."/>
            <person name="Submissions S."/>
        </authorList>
    </citation>
    <scope>NUCLEOTIDE SEQUENCE [LARGE SCALE GENOMIC DNA]</scope>
    <source>
        <strain evidence="1 2">DSM 26001</strain>
    </source>
</reference>
<keyword evidence="2" id="KW-1185">Reference proteome</keyword>
<sequence>MSHSLTAVSSKGVAEDRIRRATAPELNQQIDRQTDANILHYANALPDVIEERIEELDREWDIERTLEVNGVGAALAGLVLGTTVNKKWLIVPGVILPLLLNFSLRGWAPPVPVLRHLGMRTRSEINRERTALLASKGDAAGA</sequence>
<dbReference type="Proteomes" id="UP001158049">
    <property type="component" value="Unassembled WGS sequence"/>
</dbReference>
<comment type="caution">
    <text evidence="1">The sequence shown here is derived from an EMBL/GenBank/DDBJ whole genome shotgun (WGS) entry which is preliminary data.</text>
</comment>
<name>A0ABY1QT39_9BURK</name>
<evidence type="ECO:0008006" key="3">
    <source>
        <dbReference type="Google" id="ProtNLM"/>
    </source>
</evidence>
<dbReference type="EMBL" id="FXUL01000031">
    <property type="protein sequence ID" value="SMP79328.1"/>
    <property type="molecule type" value="Genomic_DNA"/>
</dbReference>
<evidence type="ECO:0000313" key="2">
    <source>
        <dbReference type="Proteomes" id="UP001158049"/>
    </source>
</evidence>
<evidence type="ECO:0000313" key="1">
    <source>
        <dbReference type="EMBL" id="SMP79328.1"/>
    </source>
</evidence>
<accession>A0ABY1QT39</accession>
<dbReference type="Gene3D" id="6.10.140.1340">
    <property type="match status" value="1"/>
</dbReference>
<gene>
    <name evidence="1" type="ORF">SAMN06295970_13111</name>
</gene>